<dbReference type="PANTHER" id="PTHR11903:SF13">
    <property type="entry name" value="LINOLEATE 10R-LIPOXYGENASE"/>
    <property type="match status" value="1"/>
</dbReference>
<dbReference type="Pfam" id="PF03098">
    <property type="entry name" value="An_peroxidase"/>
    <property type="match status" value="1"/>
</dbReference>
<dbReference type="InterPro" id="IPR019791">
    <property type="entry name" value="Haem_peroxidase_animal"/>
</dbReference>
<keyword evidence="4 5" id="KW-0408">Iron</keyword>
<keyword evidence="7" id="KW-1185">Reference proteome</keyword>
<dbReference type="CDD" id="cd09817">
    <property type="entry name" value="linoleate_diol_synthase_like"/>
    <property type="match status" value="1"/>
</dbReference>
<evidence type="ECO:0000256" key="3">
    <source>
        <dbReference type="ARBA" id="ARBA00023002"/>
    </source>
</evidence>
<protein>
    <submittedName>
        <fullName evidence="6">Heme peroxidase</fullName>
    </submittedName>
</protein>
<dbReference type="PRINTS" id="PR00457">
    <property type="entry name" value="ANPEROXIDASE"/>
</dbReference>
<dbReference type="GO" id="GO:0006979">
    <property type="term" value="P:response to oxidative stress"/>
    <property type="evidence" value="ECO:0007669"/>
    <property type="project" value="InterPro"/>
</dbReference>
<dbReference type="InterPro" id="IPR037120">
    <property type="entry name" value="Haem_peroxidase_sf_animal"/>
</dbReference>
<sequence length="593" mass="67082">AAIWKNRAAFKGSGLVAASKDVIPDIPLNDPVNGLLTRGVVHYLWGSMLHPPMSYRGSKHQYRTPDGSNHNALFPDLGKAGLPYAKSVQGQRAMLGAKPDPGDLFDLLMAREEIDNKGRESDTGISSFLLYQATIVIHDIFRTNADDRNISDTSSYLDLAPLYGSNQEAQNSIRFMKDGLLKPDTFADHRLVNQPPGVSVFLIMYNRFHNYVAKQMLEINENGRFALPADFVELDVEGQKQCLDKRDDDLFQTARLITCGLYAQIAIHDYLRCLMMMHAKDTAWTLDPRAEYNGLLDRGTLKRGEGNMVSVEFNLLYRFHSAISVRDANWSTELLKLWLHSSIDDDATEKEIASGEKMTSGDFSDMKNHPERAFGFRRDPKTGFFDDSQLVAELVRSMEDPICSFGARQIPKAFKSIEILGILQSRKWEVATLNEFRQFFGMKKHERFEDITTDPIIVERLRDLYEDPDMVEMYPGYLCEGGTRNLDPNVSCPGSGATTLWRGVFSDAVTLVRSDRFYTTDWNVDSITAWGMSEVASDSTINKGGLLHRLCQRAFPGYFSYNSLHLWEPYYTPARNLVLAEEQGFLDDLDLSD</sequence>
<dbReference type="InterPro" id="IPR010255">
    <property type="entry name" value="Haem_peroxidase_sf"/>
</dbReference>
<evidence type="ECO:0000313" key="7">
    <source>
        <dbReference type="Proteomes" id="UP000799770"/>
    </source>
</evidence>
<dbReference type="Proteomes" id="UP000799770">
    <property type="component" value="Unassembled WGS sequence"/>
</dbReference>
<feature type="non-terminal residue" evidence="6">
    <location>
        <position position="1"/>
    </location>
</feature>
<evidence type="ECO:0000256" key="1">
    <source>
        <dbReference type="ARBA" id="ARBA00022723"/>
    </source>
</evidence>
<keyword evidence="1 5" id="KW-0479">Metal-binding</keyword>
<evidence type="ECO:0000256" key="2">
    <source>
        <dbReference type="ARBA" id="ARBA00022964"/>
    </source>
</evidence>
<keyword evidence="2" id="KW-0223">Dioxygenase</keyword>
<dbReference type="PANTHER" id="PTHR11903">
    <property type="entry name" value="PROSTAGLANDIN G/H SYNTHASE"/>
    <property type="match status" value="1"/>
</dbReference>
<dbReference type="GO" id="GO:0051213">
    <property type="term" value="F:dioxygenase activity"/>
    <property type="evidence" value="ECO:0007669"/>
    <property type="project" value="UniProtKB-KW"/>
</dbReference>
<feature type="non-terminal residue" evidence="6">
    <location>
        <position position="593"/>
    </location>
</feature>
<reference evidence="6" key="1">
    <citation type="journal article" date="2020" name="Stud. Mycol.">
        <title>101 Dothideomycetes genomes: a test case for predicting lifestyles and emergence of pathogens.</title>
        <authorList>
            <person name="Haridas S."/>
            <person name="Albert R."/>
            <person name="Binder M."/>
            <person name="Bloem J."/>
            <person name="Labutti K."/>
            <person name="Salamov A."/>
            <person name="Andreopoulos B."/>
            <person name="Baker S."/>
            <person name="Barry K."/>
            <person name="Bills G."/>
            <person name="Bluhm B."/>
            <person name="Cannon C."/>
            <person name="Castanera R."/>
            <person name="Culley D."/>
            <person name="Daum C."/>
            <person name="Ezra D."/>
            <person name="Gonzalez J."/>
            <person name="Henrissat B."/>
            <person name="Kuo A."/>
            <person name="Liang C."/>
            <person name="Lipzen A."/>
            <person name="Lutzoni F."/>
            <person name="Magnuson J."/>
            <person name="Mondo S."/>
            <person name="Nolan M."/>
            <person name="Ohm R."/>
            <person name="Pangilinan J."/>
            <person name="Park H.-J."/>
            <person name="Ramirez L."/>
            <person name="Alfaro M."/>
            <person name="Sun H."/>
            <person name="Tritt A."/>
            <person name="Yoshinaga Y."/>
            <person name="Zwiers L.-H."/>
            <person name="Turgeon B."/>
            <person name="Goodwin S."/>
            <person name="Spatafora J."/>
            <person name="Crous P."/>
            <person name="Grigoriev I."/>
        </authorList>
    </citation>
    <scope>NUCLEOTIDE SEQUENCE</scope>
    <source>
        <strain evidence="6">CBS 627.86</strain>
    </source>
</reference>
<dbReference type="GO" id="GO:0004601">
    <property type="term" value="F:peroxidase activity"/>
    <property type="evidence" value="ECO:0007669"/>
    <property type="project" value="UniProtKB-KW"/>
</dbReference>
<keyword evidence="3" id="KW-0560">Oxidoreductase</keyword>
<dbReference type="InterPro" id="IPR050783">
    <property type="entry name" value="Oxylipin_biosynth_metab"/>
</dbReference>
<keyword evidence="6" id="KW-0575">Peroxidase</keyword>
<dbReference type="EMBL" id="ML977371">
    <property type="protein sequence ID" value="KAF2105822.1"/>
    <property type="molecule type" value="Genomic_DNA"/>
</dbReference>
<dbReference type="PROSITE" id="PS50292">
    <property type="entry name" value="PEROXIDASE_3"/>
    <property type="match status" value="1"/>
</dbReference>
<dbReference type="AlphaFoldDB" id="A0A6A5YEV1"/>
<evidence type="ECO:0000313" key="6">
    <source>
        <dbReference type="EMBL" id="KAF2105822.1"/>
    </source>
</evidence>
<evidence type="ECO:0000256" key="5">
    <source>
        <dbReference type="PIRSR" id="PIRSR619791-2"/>
    </source>
</evidence>
<dbReference type="OrthoDB" id="823504at2759"/>
<organism evidence="6 7">
    <name type="scientific">Lophiotrema nucula</name>
    <dbReference type="NCBI Taxonomy" id="690887"/>
    <lineage>
        <taxon>Eukaryota</taxon>
        <taxon>Fungi</taxon>
        <taxon>Dikarya</taxon>
        <taxon>Ascomycota</taxon>
        <taxon>Pezizomycotina</taxon>
        <taxon>Dothideomycetes</taxon>
        <taxon>Pleosporomycetidae</taxon>
        <taxon>Pleosporales</taxon>
        <taxon>Lophiotremataceae</taxon>
        <taxon>Lophiotrema</taxon>
    </lineage>
</organism>
<dbReference type="GO" id="GO:0006631">
    <property type="term" value="P:fatty acid metabolic process"/>
    <property type="evidence" value="ECO:0007669"/>
    <property type="project" value="UniProtKB-ARBA"/>
</dbReference>
<gene>
    <name evidence="6" type="ORF">BDV96DRAFT_676879</name>
</gene>
<dbReference type="GO" id="GO:0046872">
    <property type="term" value="F:metal ion binding"/>
    <property type="evidence" value="ECO:0007669"/>
    <property type="project" value="UniProtKB-KW"/>
</dbReference>
<dbReference type="Gene3D" id="1.10.640.10">
    <property type="entry name" value="Haem peroxidase domain superfamily, animal type"/>
    <property type="match status" value="1"/>
</dbReference>
<keyword evidence="5" id="KW-0349">Heme</keyword>
<feature type="binding site" description="axial binding residue" evidence="5">
    <location>
        <position position="320"/>
    </location>
    <ligand>
        <name>heme b</name>
        <dbReference type="ChEBI" id="CHEBI:60344"/>
    </ligand>
    <ligandPart>
        <name>Fe</name>
        <dbReference type="ChEBI" id="CHEBI:18248"/>
    </ligandPart>
</feature>
<dbReference type="SUPFAM" id="SSF48113">
    <property type="entry name" value="Heme-dependent peroxidases"/>
    <property type="match status" value="1"/>
</dbReference>
<name>A0A6A5YEV1_9PLEO</name>
<dbReference type="GO" id="GO:0020037">
    <property type="term" value="F:heme binding"/>
    <property type="evidence" value="ECO:0007669"/>
    <property type="project" value="InterPro"/>
</dbReference>
<proteinExistence type="predicted"/>
<dbReference type="InterPro" id="IPR034812">
    <property type="entry name" value="Ppo-like_N"/>
</dbReference>
<evidence type="ECO:0000256" key="4">
    <source>
        <dbReference type="ARBA" id="ARBA00023004"/>
    </source>
</evidence>
<accession>A0A6A5YEV1</accession>